<reference evidence="2 3" key="1">
    <citation type="submission" date="2019-06" db="EMBL/GenBank/DDBJ databases">
        <title>Whole genome shotgun sequence of Pseudonocardia hydrocarbonoxydans NBRC 14498.</title>
        <authorList>
            <person name="Hosoyama A."/>
            <person name="Uohara A."/>
            <person name="Ohji S."/>
            <person name="Ichikawa N."/>
        </authorList>
    </citation>
    <scope>NUCLEOTIDE SEQUENCE [LARGE SCALE GENOMIC DNA]</scope>
    <source>
        <strain evidence="2 3">NBRC 14498</strain>
    </source>
</reference>
<evidence type="ECO:0000259" key="1">
    <source>
        <dbReference type="PROSITE" id="PS51387"/>
    </source>
</evidence>
<keyword evidence="3" id="KW-1185">Reference proteome</keyword>
<dbReference type="InterPro" id="IPR051312">
    <property type="entry name" value="Diverse_Substr_Oxidored"/>
</dbReference>
<dbReference type="RefSeq" id="WP_141280383.1">
    <property type="nucleotide sequence ID" value="NZ_BAAARZ010000042.1"/>
</dbReference>
<dbReference type="EMBL" id="BJNG01000035">
    <property type="protein sequence ID" value="GEC21584.1"/>
    <property type="molecule type" value="Genomic_DNA"/>
</dbReference>
<feature type="domain" description="FAD-binding PCMH-type" evidence="1">
    <location>
        <begin position="1"/>
        <end position="166"/>
    </location>
</feature>
<dbReference type="PROSITE" id="PS51387">
    <property type="entry name" value="FAD_PCMH"/>
    <property type="match status" value="1"/>
</dbReference>
<dbReference type="PANTHER" id="PTHR42659">
    <property type="entry name" value="XANTHINE DEHYDROGENASE SUBUNIT C-RELATED"/>
    <property type="match status" value="1"/>
</dbReference>
<dbReference type="GO" id="GO:0016491">
    <property type="term" value="F:oxidoreductase activity"/>
    <property type="evidence" value="ECO:0007669"/>
    <property type="project" value="InterPro"/>
</dbReference>
<dbReference type="Pfam" id="PF00941">
    <property type="entry name" value="FAD_binding_5"/>
    <property type="match status" value="1"/>
</dbReference>
<dbReference type="AlphaFoldDB" id="A0A4Y3WS06"/>
<dbReference type="SUPFAM" id="SSF56176">
    <property type="entry name" value="FAD-binding/transporter-associated domain-like"/>
    <property type="match status" value="1"/>
</dbReference>
<organism evidence="2 3">
    <name type="scientific">Pseudonocardia hydrocarbonoxydans</name>
    <dbReference type="NCBI Taxonomy" id="76726"/>
    <lineage>
        <taxon>Bacteria</taxon>
        <taxon>Bacillati</taxon>
        <taxon>Actinomycetota</taxon>
        <taxon>Actinomycetes</taxon>
        <taxon>Pseudonocardiales</taxon>
        <taxon>Pseudonocardiaceae</taxon>
        <taxon>Pseudonocardia</taxon>
    </lineage>
</organism>
<dbReference type="InterPro" id="IPR002346">
    <property type="entry name" value="Mopterin_DH_FAD-bd"/>
</dbReference>
<accession>A0A4Y3WS06</accession>
<dbReference type="InterPro" id="IPR016166">
    <property type="entry name" value="FAD-bd_PCMH"/>
</dbReference>
<dbReference type="InterPro" id="IPR016169">
    <property type="entry name" value="FAD-bd_PCMH_sub2"/>
</dbReference>
<name>A0A4Y3WS06_9PSEU</name>
<protein>
    <submittedName>
        <fullName evidence="2">FAD-binding molybdopterin dehydrogenase</fullName>
    </submittedName>
</protein>
<proteinExistence type="predicted"/>
<evidence type="ECO:0000313" key="2">
    <source>
        <dbReference type="EMBL" id="GEC21584.1"/>
    </source>
</evidence>
<dbReference type="InterPro" id="IPR036318">
    <property type="entry name" value="FAD-bd_PCMH-like_sf"/>
</dbReference>
<dbReference type="GO" id="GO:0071949">
    <property type="term" value="F:FAD binding"/>
    <property type="evidence" value="ECO:0007669"/>
    <property type="project" value="InterPro"/>
</dbReference>
<dbReference type="Gene3D" id="3.30.465.10">
    <property type="match status" value="1"/>
</dbReference>
<sequence length="257" mass="26510">MDLPTVTGLRRPVDRAGLAGLGPGTAVLAGGTWLFSQPQDHLHTLVDLTGLGWAPVTRTADGVSVAATCTIDELVAAGIPLADECAGALAASFKITSQATVGGNVCLALPAGSMTSLAVALDGVAVLWGPTEDRRVPVVDLVTGVRTTALRPGEVLRSLELPAAALSARLAFRRAALSAQGRSGAVVTGRRGDGFVLGVTAATPRPWRFGFPDVPSSDEIVAALDSVPDWYDDPHGSPDWRRHVTGVLAGQVREELA</sequence>
<gene>
    <name evidence="2" type="ORF">PHY01_38670</name>
</gene>
<dbReference type="OrthoDB" id="3574189at2"/>
<dbReference type="PANTHER" id="PTHR42659:SF9">
    <property type="entry name" value="XANTHINE DEHYDROGENASE FAD-BINDING SUBUNIT XDHB-RELATED"/>
    <property type="match status" value="1"/>
</dbReference>
<evidence type="ECO:0000313" key="3">
    <source>
        <dbReference type="Proteomes" id="UP000320338"/>
    </source>
</evidence>
<comment type="caution">
    <text evidence="2">The sequence shown here is derived from an EMBL/GenBank/DDBJ whole genome shotgun (WGS) entry which is preliminary data.</text>
</comment>
<dbReference type="Proteomes" id="UP000320338">
    <property type="component" value="Unassembled WGS sequence"/>
</dbReference>